<evidence type="ECO:0000259" key="3">
    <source>
        <dbReference type="Pfam" id="PF13023"/>
    </source>
</evidence>
<gene>
    <name evidence="4" type="ORF">FDK13_33635</name>
</gene>
<evidence type="ECO:0000256" key="2">
    <source>
        <dbReference type="ARBA" id="ARBA00022801"/>
    </source>
</evidence>
<name>A0A4V6Y1S9_9BACT</name>
<organism evidence="4 5">
    <name type="scientific">Dyadobacter frigoris</name>
    <dbReference type="NCBI Taxonomy" id="2576211"/>
    <lineage>
        <taxon>Bacteria</taxon>
        <taxon>Pseudomonadati</taxon>
        <taxon>Bacteroidota</taxon>
        <taxon>Cytophagia</taxon>
        <taxon>Cytophagales</taxon>
        <taxon>Spirosomataceae</taxon>
        <taxon>Dyadobacter</taxon>
    </lineage>
</organism>
<dbReference type="GO" id="GO:0005737">
    <property type="term" value="C:cytoplasm"/>
    <property type="evidence" value="ECO:0007669"/>
    <property type="project" value="TreeGrafter"/>
</dbReference>
<proteinExistence type="predicted"/>
<reference evidence="4 5" key="1">
    <citation type="submission" date="2019-05" db="EMBL/GenBank/DDBJ databases">
        <title>Dyadobacter AR-3-8 sp. nov., isolated from arctic soil.</title>
        <authorList>
            <person name="Chaudhary D.K."/>
        </authorList>
    </citation>
    <scope>NUCLEOTIDE SEQUENCE [LARGE SCALE GENOMIC DNA]</scope>
    <source>
        <strain evidence="4 5">AR-3-8</strain>
    </source>
</reference>
<dbReference type="GO" id="GO:0046872">
    <property type="term" value="F:metal ion binding"/>
    <property type="evidence" value="ECO:0007669"/>
    <property type="project" value="UniProtKB-KW"/>
</dbReference>
<evidence type="ECO:0000256" key="1">
    <source>
        <dbReference type="ARBA" id="ARBA00022723"/>
    </source>
</evidence>
<accession>A0A4V6Y1S9</accession>
<dbReference type="RefSeq" id="WP_137344405.1">
    <property type="nucleotide sequence ID" value="NZ_SZVO01000029.1"/>
</dbReference>
<dbReference type="PANTHER" id="PTHR11845">
    <property type="entry name" value="5'-DEOXYNUCLEOTIDASE HDDC2"/>
    <property type="match status" value="1"/>
</dbReference>
<evidence type="ECO:0000313" key="5">
    <source>
        <dbReference type="Proteomes" id="UP000304900"/>
    </source>
</evidence>
<evidence type="ECO:0000313" key="4">
    <source>
        <dbReference type="EMBL" id="TKT85703.1"/>
    </source>
</evidence>
<keyword evidence="5" id="KW-1185">Reference proteome</keyword>
<dbReference type="Gene3D" id="1.10.3210.10">
    <property type="entry name" value="Hypothetical protein af1432"/>
    <property type="match status" value="1"/>
</dbReference>
<dbReference type="InterPro" id="IPR039356">
    <property type="entry name" value="YfbR/HDDC2"/>
</dbReference>
<keyword evidence="2" id="KW-0378">Hydrolase</keyword>
<feature type="domain" description="HD" evidence="3">
    <location>
        <begin position="17"/>
        <end position="173"/>
    </location>
</feature>
<dbReference type="GO" id="GO:0002953">
    <property type="term" value="F:5'-deoxynucleotidase activity"/>
    <property type="evidence" value="ECO:0007669"/>
    <property type="project" value="InterPro"/>
</dbReference>
<comment type="caution">
    <text evidence="4">The sequence shown here is derived from an EMBL/GenBank/DDBJ whole genome shotgun (WGS) entry which is preliminary data.</text>
</comment>
<protein>
    <submittedName>
        <fullName evidence="4">HD domain-containing protein</fullName>
    </submittedName>
</protein>
<dbReference type="InterPro" id="IPR006674">
    <property type="entry name" value="HD_domain"/>
</dbReference>
<dbReference type="PANTHER" id="PTHR11845:SF13">
    <property type="entry name" value="5'-DEOXYNUCLEOTIDASE HDDC2"/>
    <property type="match status" value="1"/>
</dbReference>
<dbReference type="Proteomes" id="UP000304900">
    <property type="component" value="Unassembled WGS sequence"/>
</dbReference>
<dbReference type="OrthoDB" id="9796032at2"/>
<dbReference type="EMBL" id="SZVO01000029">
    <property type="protein sequence ID" value="TKT85703.1"/>
    <property type="molecule type" value="Genomic_DNA"/>
</dbReference>
<dbReference type="AlphaFoldDB" id="A0A4V6Y1S9"/>
<dbReference type="SUPFAM" id="SSF109604">
    <property type="entry name" value="HD-domain/PDEase-like"/>
    <property type="match status" value="1"/>
</dbReference>
<sequence length="210" mass="24348">MATITQLNAVLDVLKLAERLKFELRHSYTSSGRQESVAEHTWRMSLMAVLMEPYLEQEIDMAKLLKMVIIHDLIEAEAGDMSILDVLRDPSLKLVKEQREIQAIENLRTKLGEPLGSEIYELWFEFEEKSTYVAKVANAFDKLEVQLQHNEADINTWEPIEYDLSYRMDRHVTFDANLKMLKDLIEEQADQKMKASGVDTNEIRIRAAAF</sequence>
<dbReference type="Pfam" id="PF13023">
    <property type="entry name" value="HD_3"/>
    <property type="match status" value="1"/>
</dbReference>
<keyword evidence="1" id="KW-0479">Metal-binding</keyword>